<proteinExistence type="predicted"/>
<sequence>MQGEWEHKNLKPNLKQLVNSVLTAVASGKAKEAMDVVTEAFENVKSPELICVDSGINKIEKKDKTPFGLVDAFVMAMALGSNGKYIRADDLKWNGDKTPLLLRGLGKTRIIKRCIKEGRDFYFMDTGYLGNNPCPTNPLGRKRYHRIVKNALQNLHMPPKTDNLSKAELDPTRIINHAQSYDGEKWKRLGISFKDVQGGNKILIVPPSDKVMKFFDIDLDRWVDETILKLQKHTQRQIVIRKKPNRTDRVTIDTMEQALTKDIYCIVTYNSIAALEAMVYGKPALVLGPNCAQDICETKIERIEFLQHPGRKQLNYLCRYLSNNQFTYNEMLNGSAWSKIK</sequence>
<protein>
    <submittedName>
        <fullName evidence="1">Uncharacterized protein</fullName>
    </submittedName>
</protein>
<reference evidence="1" key="1">
    <citation type="submission" date="2018-05" db="EMBL/GenBank/DDBJ databases">
        <authorList>
            <person name="Lanie J.A."/>
            <person name="Ng W.-L."/>
            <person name="Kazmierczak K.M."/>
            <person name="Andrzejewski T.M."/>
            <person name="Davidsen T.M."/>
            <person name="Wayne K.J."/>
            <person name="Tettelin H."/>
            <person name="Glass J.I."/>
            <person name="Rusch D."/>
            <person name="Podicherti R."/>
            <person name="Tsui H.-C.T."/>
            <person name="Winkler M.E."/>
        </authorList>
    </citation>
    <scope>NUCLEOTIDE SEQUENCE</scope>
</reference>
<dbReference type="EMBL" id="UINC01038525">
    <property type="protein sequence ID" value="SVB35655.1"/>
    <property type="molecule type" value="Genomic_DNA"/>
</dbReference>
<dbReference type="AlphaFoldDB" id="A0A382DBM6"/>
<evidence type="ECO:0000313" key="1">
    <source>
        <dbReference type="EMBL" id="SVB35655.1"/>
    </source>
</evidence>
<name>A0A382DBM6_9ZZZZ</name>
<organism evidence="1">
    <name type="scientific">marine metagenome</name>
    <dbReference type="NCBI Taxonomy" id="408172"/>
    <lineage>
        <taxon>unclassified sequences</taxon>
        <taxon>metagenomes</taxon>
        <taxon>ecological metagenomes</taxon>
    </lineage>
</organism>
<accession>A0A382DBM6</accession>
<gene>
    <name evidence="1" type="ORF">METZ01_LOCUS188509</name>
</gene>